<dbReference type="AlphaFoldDB" id="A0A3M7SYL6"/>
<reference evidence="1 2" key="1">
    <citation type="journal article" date="2018" name="Sci. Rep.">
        <title>Genomic signatures of local adaptation to the degree of environmental predictability in rotifers.</title>
        <authorList>
            <person name="Franch-Gras L."/>
            <person name="Hahn C."/>
            <person name="Garcia-Roger E.M."/>
            <person name="Carmona M.J."/>
            <person name="Serra M."/>
            <person name="Gomez A."/>
        </authorList>
    </citation>
    <scope>NUCLEOTIDE SEQUENCE [LARGE SCALE GENOMIC DNA]</scope>
    <source>
        <strain evidence="1">HYR1</strain>
    </source>
</reference>
<dbReference type="EMBL" id="REGN01000578">
    <property type="protein sequence ID" value="RNA40874.1"/>
    <property type="molecule type" value="Genomic_DNA"/>
</dbReference>
<gene>
    <name evidence="1" type="ORF">BpHYR1_033624</name>
</gene>
<accession>A0A3M7SYL6</accession>
<name>A0A3M7SYL6_BRAPC</name>
<keyword evidence="2" id="KW-1185">Reference proteome</keyword>
<dbReference type="Proteomes" id="UP000276133">
    <property type="component" value="Unassembled WGS sequence"/>
</dbReference>
<proteinExistence type="predicted"/>
<protein>
    <submittedName>
        <fullName evidence="1">Uncharacterized protein</fullName>
    </submittedName>
</protein>
<evidence type="ECO:0000313" key="1">
    <source>
        <dbReference type="EMBL" id="RNA40874.1"/>
    </source>
</evidence>
<evidence type="ECO:0000313" key="2">
    <source>
        <dbReference type="Proteomes" id="UP000276133"/>
    </source>
</evidence>
<sequence>MNESLFMIKEFQASDKVNQQQFFCGNIQIRQINEIKFYIFIDKQLNKLLIVRIAKILNLKNNRVIGWNQAVVYFGLKKN</sequence>
<organism evidence="1 2">
    <name type="scientific">Brachionus plicatilis</name>
    <name type="common">Marine rotifer</name>
    <name type="synonym">Brachionus muelleri</name>
    <dbReference type="NCBI Taxonomy" id="10195"/>
    <lineage>
        <taxon>Eukaryota</taxon>
        <taxon>Metazoa</taxon>
        <taxon>Spiralia</taxon>
        <taxon>Gnathifera</taxon>
        <taxon>Rotifera</taxon>
        <taxon>Eurotatoria</taxon>
        <taxon>Monogononta</taxon>
        <taxon>Pseudotrocha</taxon>
        <taxon>Ploima</taxon>
        <taxon>Brachionidae</taxon>
        <taxon>Brachionus</taxon>
    </lineage>
</organism>
<comment type="caution">
    <text evidence="1">The sequence shown here is derived from an EMBL/GenBank/DDBJ whole genome shotgun (WGS) entry which is preliminary data.</text>
</comment>